<sequence length="211" mass="22886">MAYRELELTLLSAHDLKNVNLITRMDVYAVVTISGDPLTRQCTAPDPSGGRNSCWNATLRFTVPPTAAAAAGGCLHVLLRGGRRVAPVAPPQEKPPVVMAYPIQRHTRRQPSNLRIRKNKKNIAPSRHSEACRFIDHAADSVGLSSGSPQDDVNPTVSVHEVAELTNLESKGGILKGFLHLPPPKGTCGGNITIGNMRSMNQDWQGTRCLR</sequence>
<evidence type="ECO:0000313" key="2">
    <source>
        <dbReference type="EMBL" id="RLM73141.1"/>
    </source>
</evidence>
<gene>
    <name evidence="2" type="ORF">C2845_PM15G00990</name>
</gene>
<comment type="caution">
    <text evidence="2">The sequence shown here is derived from an EMBL/GenBank/DDBJ whole genome shotgun (WGS) entry which is preliminary data.</text>
</comment>
<dbReference type="PANTHER" id="PTHR32246">
    <property type="entry name" value="INGRESSION PROTEIN FIC1"/>
    <property type="match status" value="1"/>
</dbReference>
<keyword evidence="3" id="KW-1185">Reference proteome</keyword>
<dbReference type="PANTHER" id="PTHR32246:SF170">
    <property type="entry name" value="PROTEIN SRC2-LIKE PROTEIN"/>
    <property type="match status" value="1"/>
</dbReference>
<dbReference type="Gene3D" id="2.60.40.150">
    <property type="entry name" value="C2 domain"/>
    <property type="match status" value="1"/>
</dbReference>
<dbReference type="STRING" id="4540.A0A3L6Q4S9"/>
<evidence type="ECO:0000313" key="3">
    <source>
        <dbReference type="Proteomes" id="UP000275267"/>
    </source>
</evidence>
<accession>A0A3L6Q4S9</accession>
<name>A0A3L6Q4S9_PANMI</name>
<dbReference type="InterPro" id="IPR035892">
    <property type="entry name" value="C2_domain_sf"/>
</dbReference>
<dbReference type="AlphaFoldDB" id="A0A3L6Q4S9"/>
<dbReference type="OrthoDB" id="270970at2759"/>
<reference evidence="3" key="1">
    <citation type="journal article" date="2019" name="Nat. Commun.">
        <title>The genome of broomcorn millet.</title>
        <authorList>
            <person name="Zou C."/>
            <person name="Miki D."/>
            <person name="Li D."/>
            <person name="Tang Q."/>
            <person name="Xiao L."/>
            <person name="Rajput S."/>
            <person name="Deng P."/>
            <person name="Jia W."/>
            <person name="Huang R."/>
            <person name="Zhang M."/>
            <person name="Sun Y."/>
            <person name="Hu J."/>
            <person name="Fu X."/>
            <person name="Schnable P.S."/>
            <person name="Li F."/>
            <person name="Zhang H."/>
            <person name="Feng B."/>
            <person name="Zhu X."/>
            <person name="Liu R."/>
            <person name="Schnable J.C."/>
            <person name="Zhu J.-K."/>
            <person name="Zhang H."/>
        </authorList>
    </citation>
    <scope>NUCLEOTIDE SEQUENCE [LARGE SCALE GENOMIC DNA]</scope>
</reference>
<protein>
    <recommendedName>
        <fullName evidence="1">C2 domain-containing protein</fullName>
    </recommendedName>
</protein>
<evidence type="ECO:0000259" key="1">
    <source>
        <dbReference type="Pfam" id="PF00168"/>
    </source>
</evidence>
<dbReference type="Pfam" id="PF00168">
    <property type="entry name" value="C2"/>
    <property type="match status" value="1"/>
</dbReference>
<dbReference type="EMBL" id="PQIB02000013">
    <property type="protein sequence ID" value="RLM73141.1"/>
    <property type="molecule type" value="Genomic_DNA"/>
</dbReference>
<feature type="domain" description="C2" evidence="1">
    <location>
        <begin position="5"/>
        <end position="65"/>
    </location>
</feature>
<dbReference type="SUPFAM" id="SSF49562">
    <property type="entry name" value="C2 domain (Calcium/lipid-binding domain, CaLB)"/>
    <property type="match status" value="1"/>
</dbReference>
<dbReference type="InterPro" id="IPR000008">
    <property type="entry name" value="C2_dom"/>
</dbReference>
<proteinExistence type="predicted"/>
<organism evidence="2 3">
    <name type="scientific">Panicum miliaceum</name>
    <name type="common">Proso millet</name>
    <name type="synonym">Broomcorn millet</name>
    <dbReference type="NCBI Taxonomy" id="4540"/>
    <lineage>
        <taxon>Eukaryota</taxon>
        <taxon>Viridiplantae</taxon>
        <taxon>Streptophyta</taxon>
        <taxon>Embryophyta</taxon>
        <taxon>Tracheophyta</taxon>
        <taxon>Spermatophyta</taxon>
        <taxon>Magnoliopsida</taxon>
        <taxon>Liliopsida</taxon>
        <taxon>Poales</taxon>
        <taxon>Poaceae</taxon>
        <taxon>PACMAD clade</taxon>
        <taxon>Panicoideae</taxon>
        <taxon>Panicodae</taxon>
        <taxon>Paniceae</taxon>
        <taxon>Panicinae</taxon>
        <taxon>Panicum</taxon>
        <taxon>Panicum sect. Panicum</taxon>
    </lineage>
</organism>
<dbReference type="Proteomes" id="UP000275267">
    <property type="component" value="Unassembled WGS sequence"/>
</dbReference>